<gene>
    <name evidence="3" type="ORF">EET67_13400</name>
</gene>
<comment type="caution">
    <text evidence="3">The sequence shown here is derived from an EMBL/GenBank/DDBJ whole genome shotgun (WGS) entry which is preliminary data.</text>
</comment>
<evidence type="ECO:0000259" key="2">
    <source>
        <dbReference type="Pfam" id="PF01471"/>
    </source>
</evidence>
<organism evidence="3 4">
    <name type="scientific">Borborobacter arsenicus</name>
    <dbReference type="NCBI Taxonomy" id="1851146"/>
    <lineage>
        <taxon>Bacteria</taxon>
        <taxon>Pseudomonadati</taxon>
        <taxon>Pseudomonadota</taxon>
        <taxon>Alphaproteobacteria</taxon>
        <taxon>Hyphomicrobiales</taxon>
        <taxon>Phyllobacteriaceae</taxon>
        <taxon>Borborobacter</taxon>
    </lineage>
</organism>
<evidence type="ECO:0000256" key="1">
    <source>
        <dbReference type="SAM" id="Phobius"/>
    </source>
</evidence>
<sequence length="257" mass="27389">MARSAKQARRPQPKTGLLQEGVVAVGAMISRNPLAVGGSTAFLVALFYVSANAMWYQPHAHTSAFFATRDFSRPLAAEDAGQNGEFETTIRIERPEAAPTRPAGDPVIEQVQGILRDLKFYDGAVDGLAGPNTVKAIEAYQRKLGMTPTGRIDEQLLGQLGAANPATAGIAPMPAPRATLNEPTQTASIQTEDVKDRVARIQAGLRAFGNDGIEIDGVIGARTRSAVKEFQSLFGLPETGEPDQATYAKMKEIGLTN</sequence>
<protein>
    <submittedName>
        <fullName evidence="3">Peptidoglycan-binding protein</fullName>
    </submittedName>
</protein>
<dbReference type="EMBL" id="RKST01000012">
    <property type="protein sequence ID" value="RUM97353.1"/>
    <property type="molecule type" value="Genomic_DNA"/>
</dbReference>
<dbReference type="RefSeq" id="WP_128625161.1">
    <property type="nucleotide sequence ID" value="NZ_ML133511.1"/>
</dbReference>
<keyword evidence="1" id="KW-0472">Membrane</keyword>
<keyword evidence="1" id="KW-1133">Transmembrane helix</keyword>
<keyword evidence="1" id="KW-0812">Transmembrane</keyword>
<dbReference type="InterPro" id="IPR036366">
    <property type="entry name" value="PGBDSf"/>
</dbReference>
<feature type="domain" description="Peptidoglycan binding-like" evidence="2">
    <location>
        <begin position="196"/>
        <end position="250"/>
    </location>
</feature>
<reference evidence="3 4" key="1">
    <citation type="submission" date="2018-11" db="EMBL/GenBank/DDBJ databases">
        <title>Pseudaminobacter arsenicus sp. nov., an arsenic-resistant bacterium isolated from arsenic-rich aquifers.</title>
        <authorList>
            <person name="Mu Y."/>
        </authorList>
    </citation>
    <scope>NUCLEOTIDE SEQUENCE [LARGE SCALE GENOMIC DNA]</scope>
    <source>
        <strain evidence="3 4">CB3</strain>
    </source>
</reference>
<dbReference type="InterPro" id="IPR036365">
    <property type="entry name" value="PGBD-like_sf"/>
</dbReference>
<evidence type="ECO:0000313" key="3">
    <source>
        <dbReference type="EMBL" id="RUM97353.1"/>
    </source>
</evidence>
<proteinExistence type="predicted"/>
<accession>A0A432V5D0</accession>
<evidence type="ECO:0000313" key="4">
    <source>
        <dbReference type="Proteomes" id="UP000281647"/>
    </source>
</evidence>
<dbReference type="OrthoDB" id="9816507at2"/>
<dbReference type="InterPro" id="IPR002477">
    <property type="entry name" value="Peptidoglycan-bd-like"/>
</dbReference>
<name>A0A432V5D0_9HYPH</name>
<dbReference type="SUPFAM" id="SSF47090">
    <property type="entry name" value="PGBD-like"/>
    <property type="match status" value="2"/>
</dbReference>
<feature type="transmembrane region" description="Helical" evidence="1">
    <location>
        <begin position="34"/>
        <end position="56"/>
    </location>
</feature>
<dbReference type="Gene3D" id="1.10.101.10">
    <property type="entry name" value="PGBD-like superfamily/PGBD"/>
    <property type="match status" value="2"/>
</dbReference>
<keyword evidence="4" id="KW-1185">Reference proteome</keyword>
<dbReference type="Pfam" id="PF01471">
    <property type="entry name" value="PG_binding_1"/>
    <property type="match status" value="2"/>
</dbReference>
<feature type="domain" description="Peptidoglycan binding-like" evidence="2">
    <location>
        <begin position="108"/>
        <end position="160"/>
    </location>
</feature>
<dbReference type="Proteomes" id="UP000281647">
    <property type="component" value="Unassembled WGS sequence"/>
</dbReference>
<dbReference type="AlphaFoldDB" id="A0A432V5D0"/>